<dbReference type="PANTHER" id="PTHR33203">
    <property type="entry name" value="OLEOSIN"/>
    <property type="match status" value="1"/>
</dbReference>
<sequence length="227" mass="22914">MISLLILFMEVLQLVIAAVASIVFFVFAGVTLAGSAVALTVTTPLFIIFSPILVPATIATAVLATGFTASGTLGAMAVALIRRGMGGKPKKYSPNGEKRSLALSGQNLFQMLKFSGGYGGSWGGKSFSGTFGDKSAGGAAPAGGSNPFGGFGGSFDGKSFSGLIPGLLGALAGGSTPAAGAKPPGGAKPAAGAKPIGSHVVKEERLCRQRNNCDDDGDEIEFQRRQR</sequence>
<evidence type="ECO:0000313" key="10">
    <source>
        <dbReference type="EMBL" id="KAL1196808.1"/>
    </source>
</evidence>
<keyword evidence="6 9" id="KW-1133">Transmembrane helix</keyword>
<evidence type="ECO:0000256" key="5">
    <source>
        <dbReference type="ARBA" id="ARBA00022692"/>
    </source>
</evidence>
<evidence type="ECO:0000256" key="6">
    <source>
        <dbReference type="ARBA" id="ARBA00022989"/>
    </source>
</evidence>
<dbReference type="GO" id="GO:0009791">
    <property type="term" value="P:post-embryonic development"/>
    <property type="evidence" value="ECO:0007669"/>
    <property type="project" value="UniProtKB-ARBA"/>
</dbReference>
<evidence type="ECO:0000256" key="1">
    <source>
        <dbReference type="ARBA" id="ARBA00004141"/>
    </source>
</evidence>
<evidence type="ECO:0000313" key="11">
    <source>
        <dbReference type="Proteomes" id="UP001558713"/>
    </source>
</evidence>
<dbReference type="Pfam" id="PF01277">
    <property type="entry name" value="Oleosin"/>
    <property type="match status" value="1"/>
</dbReference>
<evidence type="ECO:0000256" key="9">
    <source>
        <dbReference type="SAM" id="Phobius"/>
    </source>
</evidence>
<keyword evidence="7 9" id="KW-0472">Membrane</keyword>
<comment type="caution">
    <text evidence="10">The sequence shown here is derived from an EMBL/GenBank/DDBJ whole genome shotgun (WGS) entry which is preliminary data.</text>
</comment>
<evidence type="ECO:0000256" key="2">
    <source>
        <dbReference type="ARBA" id="ARBA00004502"/>
    </source>
</evidence>
<comment type="subcellular location">
    <subcellularLocation>
        <location evidence="2">Lipid droplet</location>
    </subcellularLocation>
    <subcellularLocation>
        <location evidence="1">Membrane</location>
        <topology evidence="1">Multi-pass membrane protein</topology>
    </subcellularLocation>
</comment>
<feature type="transmembrane region" description="Helical" evidence="9">
    <location>
        <begin position="6"/>
        <end position="27"/>
    </location>
</feature>
<name>A0ABD0ZQS6_CARAN</name>
<feature type="transmembrane region" description="Helical" evidence="9">
    <location>
        <begin position="32"/>
        <end position="52"/>
    </location>
</feature>
<dbReference type="Proteomes" id="UP001558713">
    <property type="component" value="Unassembled WGS sequence"/>
</dbReference>
<dbReference type="PANTHER" id="PTHR33203:SF26">
    <property type="entry name" value="GLYCINE-RICH PROTEIN-RELATED"/>
    <property type="match status" value="1"/>
</dbReference>
<organism evidence="10 11">
    <name type="scientific">Cardamine amara subsp. amara</name>
    <dbReference type="NCBI Taxonomy" id="228776"/>
    <lineage>
        <taxon>Eukaryota</taxon>
        <taxon>Viridiplantae</taxon>
        <taxon>Streptophyta</taxon>
        <taxon>Embryophyta</taxon>
        <taxon>Tracheophyta</taxon>
        <taxon>Spermatophyta</taxon>
        <taxon>Magnoliopsida</taxon>
        <taxon>eudicotyledons</taxon>
        <taxon>Gunneridae</taxon>
        <taxon>Pentapetalae</taxon>
        <taxon>rosids</taxon>
        <taxon>malvids</taxon>
        <taxon>Brassicales</taxon>
        <taxon>Brassicaceae</taxon>
        <taxon>Cardamineae</taxon>
        <taxon>Cardamine</taxon>
    </lineage>
</organism>
<evidence type="ECO:0000256" key="4">
    <source>
        <dbReference type="ARBA" id="ARBA00022677"/>
    </source>
</evidence>
<gene>
    <name evidence="10" type="ORF">V5N11_024621</name>
</gene>
<dbReference type="GO" id="GO:0016020">
    <property type="term" value="C:membrane"/>
    <property type="evidence" value="ECO:0007669"/>
    <property type="project" value="UniProtKB-SubCell"/>
</dbReference>
<dbReference type="InterPro" id="IPR000136">
    <property type="entry name" value="Oleosin"/>
</dbReference>
<feature type="transmembrane region" description="Helical" evidence="9">
    <location>
        <begin position="58"/>
        <end position="81"/>
    </location>
</feature>
<dbReference type="GO" id="GO:0005811">
    <property type="term" value="C:lipid droplet"/>
    <property type="evidence" value="ECO:0007669"/>
    <property type="project" value="UniProtKB-SubCell"/>
</dbReference>
<keyword evidence="11" id="KW-1185">Reference proteome</keyword>
<comment type="similarity">
    <text evidence="3">Belongs to the oleosin family.</text>
</comment>
<evidence type="ECO:0000256" key="3">
    <source>
        <dbReference type="ARBA" id="ARBA00010858"/>
    </source>
</evidence>
<dbReference type="GO" id="GO:0048608">
    <property type="term" value="P:reproductive structure development"/>
    <property type="evidence" value="ECO:0007669"/>
    <property type="project" value="UniProtKB-ARBA"/>
</dbReference>
<protein>
    <submittedName>
        <fullName evidence="10">Tapetal oleosin GRP-17</fullName>
    </submittedName>
</protein>
<keyword evidence="5 9" id="KW-0812">Transmembrane</keyword>
<proteinExistence type="inferred from homology"/>
<evidence type="ECO:0000256" key="7">
    <source>
        <dbReference type="ARBA" id="ARBA00023136"/>
    </source>
</evidence>
<feature type="region of interest" description="Disordered" evidence="8">
    <location>
        <begin position="176"/>
        <end position="199"/>
    </location>
</feature>
<evidence type="ECO:0000256" key="8">
    <source>
        <dbReference type="SAM" id="MobiDB-lite"/>
    </source>
</evidence>
<dbReference type="EMBL" id="JBANAX010000696">
    <property type="protein sequence ID" value="KAL1196808.1"/>
    <property type="molecule type" value="Genomic_DNA"/>
</dbReference>
<accession>A0ABD0ZQS6</accession>
<feature type="compositionally biased region" description="Low complexity" evidence="8">
    <location>
        <begin position="176"/>
        <end position="195"/>
    </location>
</feature>
<keyword evidence="4" id="KW-0551">Lipid droplet</keyword>
<dbReference type="AlphaFoldDB" id="A0ABD0ZQS6"/>
<reference evidence="10 11" key="1">
    <citation type="submission" date="2024-04" db="EMBL/GenBank/DDBJ databases">
        <title>Genome assembly C_amara_ONT_v2.</title>
        <authorList>
            <person name="Yant L."/>
            <person name="Moore C."/>
            <person name="Slenker M."/>
        </authorList>
    </citation>
    <scope>NUCLEOTIDE SEQUENCE [LARGE SCALE GENOMIC DNA]</scope>
    <source>
        <tissue evidence="10">Leaf</tissue>
    </source>
</reference>